<evidence type="ECO:0000256" key="5">
    <source>
        <dbReference type="ARBA" id="ARBA00022989"/>
    </source>
</evidence>
<sequence>MTQQTIGIFLLLGSFLGLLFARVPVAFSLGLSSVITATYLGLPLMMIGQRMVNGLFSFTFLAVPFFILVGNIMTEGGISDRLVKFADVLVGRFRGGLAQGNVVASTFFGGISGSSVADVASIGSFLIPAMKKRGYSSEYSVAVTVTSSVQGVLIPPSQNMIYYALAAGGIPIGQLFIAGYVPGILLSVSLMVLCWIAAIRHNHPKGDKYGFKESIGIMSRASIGLFTIVIIIGGIIAGIFTATESAAVAVVYALLVTVFIYRTMDRTKMRRIMSSTLSSLGMVVSIIMTSSAFGFLLSYLKVPTILAEFILGMSSNPIVILLLINLLLLVLGMLMDMGVLILIMTPILLPIVLKIGVDPIHFGIIMILNLGIGVCTPPVGTSLMVGCGIGKVKIENTIKSLMPFYMAMVIVLLLVTFIPAFSLGLLSILNN</sequence>
<evidence type="ECO:0000313" key="10">
    <source>
        <dbReference type="Proteomes" id="UP000295391"/>
    </source>
</evidence>
<dbReference type="GO" id="GO:0022857">
    <property type="term" value="F:transmembrane transporter activity"/>
    <property type="evidence" value="ECO:0007669"/>
    <property type="project" value="UniProtKB-UniRule"/>
</dbReference>
<feature type="transmembrane region" description="Helical" evidence="7">
    <location>
        <begin position="55"/>
        <end position="73"/>
    </location>
</feature>
<accession>A0A4R6VTP9</accession>
<dbReference type="EMBL" id="SNYR01000001">
    <property type="protein sequence ID" value="TDQ66047.1"/>
    <property type="molecule type" value="Genomic_DNA"/>
</dbReference>
<proteinExistence type="inferred from homology"/>
<gene>
    <name evidence="9" type="ORF">ATL17_0032</name>
</gene>
<name>A0A4R6VTP9_9HYPH</name>
<feature type="transmembrane region" description="Helical" evidence="7">
    <location>
        <begin position="139"/>
        <end position="157"/>
    </location>
</feature>
<comment type="function">
    <text evidence="7">Part of the tripartite ATP-independent periplasmic (TRAP) transport system.</text>
</comment>
<dbReference type="RefSeq" id="WP_208111090.1">
    <property type="nucleotide sequence ID" value="NZ_SNYR01000001.1"/>
</dbReference>
<dbReference type="Pfam" id="PF06808">
    <property type="entry name" value="DctM"/>
    <property type="match status" value="1"/>
</dbReference>
<evidence type="ECO:0000313" key="9">
    <source>
        <dbReference type="EMBL" id="TDQ66047.1"/>
    </source>
</evidence>
<organism evidence="9 10">
    <name type="scientific">Maritalea mobilis</name>
    <dbReference type="NCBI Taxonomy" id="483324"/>
    <lineage>
        <taxon>Bacteria</taxon>
        <taxon>Pseudomonadati</taxon>
        <taxon>Pseudomonadota</taxon>
        <taxon>Alphaproteobacteria</taxon>
        <taxon>Hyphomicrobiales</taxon>
        <taxon>Devosiaceae</taxon>
        <taxon>Maritalea</taxon>
    </lineage>
</organism>
<dbReference type="GO" id="GO:0005886">
    <property type="term" value="C:plasma membrane"/>
    <property type="evidence" value="ECO:0007669"/>
    <property type="project" value="UniProtKB-SubCell"/>
</dbReference>
<dbReference type="PANTHER" id="PTHR33362:SF2">
    <property type="entry name" value="TRAP TRANSPORTER LARGE PERMEASE PROTEIN"/>
    <property type="match status" value="1"/>
</dbReference>
<evidence type="ECO:0000256" key="6">
    <source>
        <dbReference type="ARBA" id="ARBA00023136"/>
    </source>
</evidence>
<dbReference type="PANTHER" id="PTHR33362">
    <property type="entry name" value="SIALIC ACID TRAP TRANSPORTER PERMEASE PROTEIN SIAT-RELATED"/>
    <property type="match status" value="1"/>
</dbReference>
<comment type="subunit">
    <text evidence="7">The complex comprises the extracytoplasmic solute receptor protein and the two transmembrane proteins.</text>
</comment>
<feature type="transmembrane region" description="Helical" evidence="7">
    <location>
        <begin position="177"/>
        <end position="199"/>
    </location>
</feature>
<comment type="similarity">
    <text evidence="7">Belongs to the TRAP transporter large permease family.</text>
</comment>
<protein>
    <recommendedName>
        <fullName evidence="7">TRAP transporter large permease protein</fullName>
    </recommendedName>
</protein>
<keyword evidence="3 7" id="KW-0997">Cell inner membrane</keyword>
<comment type="caution">
    <text evidence="9">The sequence shown here is derived from an EMBL/GenBank/DDBJ whole genome shotgun (WGS) entry which is preliminary data.</text>
</comment>
<evidence type="ECO:0000256" key="7">
    <source>
        <dbReference type="RuleBase" id="RU369079"/>
    </source>
</evidence>
<keyword evidence="10" id="KW-1185">Reference proteome</keyword>
<keyword evidence="2" id="KW-1003">Cell membrane</keyword>
<dbReference type="AlphaFoldDB" id="A0A4R6VTP9"/>
<comment type="subcellular location">
    <subcellularLocation>
        <location evidence="1 7">Cell inner membrane</location>
        <topology evidence="1 7">Multi-pass membrane protein</topology>
    </subcellularLocation>
</comment>
<dbReference type="PIRSF" id="PIRSF006066">
    <property type="entry name" value="HI0050"/>
    <property type="match status" value="1"/>
</dbReference>
<evidence type="ECO:0000256" key="2">
    <source>
        <dbReference type="ARBA" id="ARBA00022475"/>
    </source>
</evidence>
<feature type="transmembrane region" description="Helical" evidence="7">
    <location>
        <begin position="102"/>
        <end position="127"/>
    </location>
</feature>
<feature type="transmembrane region" description="Helical" evidence="7">
    <location>
        <begin position="276"/>
        <end position="297"/>
    </location>
</feature>
<feature type="transmembrane region" description="Helical" evidence="7">
    <location>
        <begin position="363"/>
        <end position="392"/>
    </location>
</feature>
<reference evidence="9 10" key="1">
    <citation type="submission" date="2019-03" db="EMBL/GenBank/DDBJ databases">
        <title>Genomic Encyclopedia of Type Strains, Phase III (KMG-III): the genomes of soil and plant-associated and newly described type strains.</title>
        <authorList>
            <person name="Whitman W."/>
        </authorList>
    </citation>
    <scope>NUCLEOTIDE SEQUENCE [LARGE SCALE GENOMIC DNA]</scope>
    <source>
        <strain evidence="9 10">CGMCC 1.7002</strain>
    </source>
</reference>
<feature type="transmembrane region" description="Helical" evidence="7">
    <location>
        <begin position="338"/>
        <end position="357"/>
    </location>
</feature>
<dbReference type="InterPro" id="IPR004681">
    <property type="entry name" value="TRAP_DctM"/>
</dbReference>
<dbReference type="InterPro" id="IPR010656">
    <property type="entry name" value="DctM"/>
</dbReference>
<dbReference type="Proteomes" id="UP000295391">
    <property type="component" value="Unassembled WGS sequence"/>
</dbReference>
<feature type="transmembrane region" description="Helical" evidence="7">
    <location>
        <begin position="309"/>
        <end position="331"/>
    </location>
</feature>
<feature type="transmembrane region" description="Helical" evidence="7">
    <location>
        <begin position="31"/>
        <end position="48"/>
    </location>
</feature>
<feature type="domain" description="TRAP C4-dicarboxylate transport system permease DctM subunit" evidence="8">
    <location>
        <begin position="12"/>
        <end position="420"/>
    </location>
</feature>
<feature type="transmembrane region" description="Helical" evidence="7">
    <location>
        <begin position="220"/>
        <end position="240"/>
    </location>
</feature>
<keyword evidence="4 7" id="KW-0812">Transmembrane</keyword>
<keyword evidence="6 7" id="KW-0472">Membrane</keyword>
<keyword evidence="7" id="KW-0813">Transport</keyword>
<evidence type="ECO:0000259" key="8">
    <source>
        <dbReference type="Pfam" id="PF06808"/>
    </source>
</evidence>
<keyword evidence="5 7" id="KW-1133">Transmembrane helix</keyword>
<feature type="transmembrane region" description="Helical" evidence="7">
    <location>
        <begin position="404"/>
        <end position="429"/>
    </location>
</feature>
<dbReference type="NCBIfam" id="TIGR00786">
    <property type="entry name" value="dctM"/>
    <property type="match status" value="1"/>
</dbReference>
<evidence type="ECO:0000256" key="1">
    <source>
        <dbReference type="ARBA" id="ARBA00004429"/>
    </source>
</evidence>
<feature type="transmembrane region" description="Helical" evidence="7">
    <location>
        <begin position="246"/>
        <end position="264"/>
    </location>
</feature>
<evidence type="ECO:0000256" key="3">
    <source>
        <dbReference type="ARBA" id="ARBA00022519"/>
    </source>
</evidence>
<evidence type="ECO:0000256" key="4">
    <source>
        <dbReference type="ARBA" id="ARBA00022692"/>
    </source>
</evidence>